<protein>
    <recommendedName>
        <fullName evidence="2">Phage tail protein</fullName>
    </recommendedName>
</protein>
<gene>
    <name evidence="1" type="ORF">LCGC14_1550470</name>
</gene>
<evidence type="ECO:0008006" key="2">
    <source>
        <dbReference type="Google" id="ProtNLM"/>
    </source>
</evidence>
<reference evidence="1" key="1">
    <citation type="journal article" date="2015" name="Nature">
        <title>Complex archaea that bridge the gap between prokaryotes and eukaryotes.</title>
        <authorList>
            <person name="Spang A."/>
            <person name="Saw J.H."/>
            <person name="Jorgensen S.L."/>
            <person name="Zaremba-Niedzwiedzka K."/>
            <person name="Martijn J."/>
            <person name="Lind A.E."/>
            <person name="van Eijk R."/>
            <person name="Schleper C."/>
            <person name="Guy L."/>
            <person name="Ettema T.J."/>
        </authorList>
    </citation>
    <scope>NUCLEOTIDE SEQUENCE</scope>
</reference>
<evidence type="ECO:0000313" key="1">
    <source>
        <dbReference type="EMBL" id="KKM57689.1"/>
    </source>
</evidence>
<comment type="caution">
    <text evidence="1">The sequence shown here is derived from an EMBL/GenBank/DDBJ whole genome shotgun (WGS) entry which is preliminary data.</text>
</comment>
<dbReference type="EMBL" id="LAZR01011846">
    <property type="protein sequence ID" value="KKM57689.1"/>
    <property type="molecule type" value="Genomic_DNA"/>
</dbReference>
<dbReference type="AlphaFoldDB" id="A0A0F9JBG1"/>
<proteinExistence type="predicted"/>
<name>A0A0F9JBG1_9ZZZZ</name>
<sequence>MPITLLANHVGSERWEPQRVNNALLHFSDLAGDDDLVLALSSFPLPKVTNGIIEVGFVNERRKFAGLPTFDDLSVVYKDYVDKGTADILWKWRKLVYDPKTGKIGLKSVYAKDGFAELFAPNGEFVRRYELIGCWPSGMDPGDADLAGEDTINITATITIDKAFPSDGFNLG</sequence>
<accession>A0A0F9JBG1</accession>
<organism evidence="1">
    <name type="scientific">marine sediment metagenome</name>
    <dbReference type="NCBI Taxonomy" id="412755"/>
    <lineage>
        <taxon>unclassified sequences</taxon>
        <taxon>metagenomes</taxon>
        <taxon>ecological metagenomes</taxon>
    </lineage>
</organism>